<feature type="domain" description="Cytochrome oxidase subunit I profile" evidence="16">
    <location>
        <begin position="89"/>
        <end position="595"/>
    </location>
</feature>
<feature type="transmembrane region" description="Helical" evidence="15">
    <location>
        <begin position="492"/>
        <end position="515"/>
    </location>
</feature>
<dbReference type="InterPro" id="IPR023615">
    <property type="entry name" value="Cyt_c_Oxase_su1_BS"/>
</dbReference>
<feature type="transmembrane region" description="Helical" evidence="15">
    <location>
        <begin position="421"/>
        <end position="444"/>
    </location>
</feature>
<dbReference type="GO" id="GO:0022904">
    <property type="term" value="P:respiratory electron transport chain"/>
    <property type="evidence" value="ECO:0007669"/>
    <property type="project" value="TreeGrafter"/>
</dbReference>
<evidence type="ECO:0000259" key="16">
    <source>
        <dbReference type="PROSITE" id="PS50855"/>
    </source>
</evidence>
<evidence type="ECO:0000256" key="14">
    <source>
        <dbReference type="ARBA" id="ARBA00023136"/>
    </source>
</evidence>
<dbReference type="NCBIfam" id="TIGR02891">
    <property type="entry name" value="CtaD_CoxA"/>
    <property type="match status" value="1"/>
</dbReference>
<dbReference type="SUPFAM" id="SSF81442">
    <property type="entry name" value="Cytochrome c oxidase subunit I-like"/>
    <property type="match status" value="1"/>
</dbReference>
<keyword evidence="13" id="KW-0186">Copper</keyword>
<keyword evidence="10" id="KW-0249">Electron transport</keyword>
<dbReference type="UniPathway" id="UPA00705"/>
<feature type="transmembrane region" description="Helical" evidence="15">
    <location>
        <begin position="228"/>
        <end position="255"/>
    </location>
</feature>
<dbReference type="EC" id="7.1.1.9" evidence="3"/>
<dbReference type="InterPro" id="IPR036927">
    <property type="entry name" value="Cyt_c_oxase-like_su1_sf"/>
</dbReference>
<protein>
    <recommendedName>
        <fullName evidence="3">cytochrome-c oxidase</fullName>
        <ecNumber evidence="3">7.1.1.9</ecNumber>
    </recommendedName>
</protein>
<evidence type="ECO:0000256" key="7">
    <source>
        <dbReference type="ARBA" id="ARBA00022692"/>
    </source>
</evidence>
<comment type="subcellular location">
    <subcellularLocation>
        <location evidence="1">Membrane</location>
        <topology evidence="1">Multi-pass membrane protein</topology>
    </subcellularLocation>
</comment>
<dbReference type="PANTHER" id="PTHR10422:SF18">
    <property type="entry name" value="CYTOCHROME C OXIDASE SUBUNIT 1"/>
    <property type="match status" value="1"/>
</dbReference>
<dbReference type="EMBL" id="CAESAO010000001">
    <property type="protein sequence ID" value="CAB4333623.1"/>
    <property type="molecule type" value="Genomic_DNA"/>
</dbReference>
<keyword evidence="14 15" id="KW-0472">Membrane</keyword>
<dbReference type="Gene3D" id="1.20.210.10">
    <property type="entry name" value="Cytochrome c oxidase-like, subunit I domain"/>
    <property type="match status" value="1"/>
</dbReference>
<feature type="transmembrane region" description="Helical" evidence="15">
    <location>
        <begin position="189"/>
        <end position="216"/>
    </location>
</feature>
<evidence type="ECO:0000256" key="2">
    <source>
        <dbReference type="ARBA" id="ARBA00004673"/>
    </source>
</evidence>
<feature type="transmembrane region" description="Helical" evidence="15">
    <location>
        <begin position="535"/>
        <end position="556"/>
    </location>
</feature>
<keyword evidence="11 15" id="KW-1133">Transmembrane helix</keyword>
<keyword evidence="7 15" id="KW-0812">Transmembrane</keyword>
<keyword evidence="5" id="KW-0349">Heme</keyword>
<feature type="transmembrane region" description="Helical" evidence="15">
    <location>
        <begin position="104"/>
        <end position="124"/>
    </location>
</feature>
<evidence type="ECO:0000256" key="5">
    <source>
        <dbReference type="ARBA" id="ARBA00022617"/>
    </source>
</evidence>
<keyword evidence="8" id="KW-0479">Metal-binding</keyword>
<dbReference type="AlphaFoldDB" id="A0A6J5Z1H3"/>
<dbReference type="GO" id="GO:0004129">
    <property type="term" value="F:cytochrome-c oxidase activity"/>
    <property type="evidence" value="ECO:0007669"/>
    <property type="project" value="UniProtKB-EC"/>
</dbReference>
<feature type="transmembrane region" description="Helical" evidence="15">
    <location>
        <begin position="355"/>
        <end position="374"/>
    </location>
</feature>
<keyword evidence="12" id="KW-0408">Iron</keyword>
<dbReference type="GO" id="GO:0015990">
    <property type="term" value="P:electron transport coupled proton transport"/>
    <property type="evidence" value="ECO:0007669"/>
    <property type="project" value="InterPro"/>
</dbReference>
<evidence type="ECO:0000256" key="13">
    <source>
        <dbReference type="ARBA" id="ARBA00023008"/>
    </source>
</evidence>
<dbReference type="GO" id="GO:0046872">
    <property type="term" value="F:metal ion binding"/>
    <property type="evidence" value="ECO:0007669"/>
    <property type="project" value="UniProtKB-KW"/>
</dbReference>
<keyword evidence="9" id="KW-1278">Translocase</keyword>
<feature type="transmembrane region" description="Helical" evidence="15">
    <location>
        <begin position="386"/>
        <end position="409"/>
    </location>
</feature>
<keyword evidence="6" id="KW-0679">Respiratory chain</keyword>
<evidence type="ECO:0000256" key="15">
    <source>
        <dbReference type="SAM" id="Phobius"/>
    </source>
</evidence>
<dbReference type="PROSITE" id="PS50855">
    <property type="entry name" value="COX1"/>
    <property type="match status" value="1"/>
</dbReference>
<evidence type="ECO:0000256" key="10">
    <source>
        <dbReference type="ARBA" id="ARBA00022982"/>
    </source>
</evidence>
<dbReference type="PRINTS" id="PR01165">
    <property type="entry name" value="CYCOXIDASEI"/>
</dbReference>
<evidence type="ECO:0000313" key="17">
    <source>
        <dbReference type="EMBL" id="CAB4333623.1"/>
    </source>
</evidence>
<feature type="transmembrane region" description="Helical" evidence="15">
    <location>
        <begin position="267"/>
        <end position="287"/>
    </location>
</feature>
<accession>A0A6J5Z1H3</accession>
<evidence type="ECO:0000256" key="11">
    <source>
        <dbReference type="ARBA" id="ARBA00022989"/>
    </source>
</evidence>
<dbReference type="GO" id="GO:0016020">
    <property type="term" value="C:membrane"/>
    <property type="evidence" value="ECO:0007669"/>
    <property type="project" value="UniProtKB-SubCell"/>
</dbReference>
<feature type="transmembrane region" description="Helical" evidence="15">
    <location>
        <begin position="319"/>
        <end position="343"/>
    </location>
</feature>
<feature type="transmembrane region" description="Helical" evidence="15">
    <location>
        <begin position="456"/>
        <end position="480"/>
    </location>
</feature>
<dbReference type="PROSITE" id="PS00077">
    <property type="entry name" value="COX1_CUB"/>
    <property type="match status" value="1"/>
</dbReference>
<evidence type="ECO:0000256" key="8">
    <source>
        <dbReference type="ARBA" id="ARBA00022723"/>
    </source>
</evidence>
<keyword evidence="4" id="KW-0813">Transport</keyword>
<dbReference type="PANTHER" id="PTHR10422">
    <property type="entry name" value="CYTOCHROME C OXIDASE SUBUNIT 1"/>
    <property type="match status" value="1"/>
</dbReference>
<dbReference type="InterPro" id="IPR023616">
    <property type="entry name" value="Cyt_c_oxase-like_su1_dom"/>
</dbReference>
<proteinExistence type="predicted"/>
<evidence type="ECO:0000256" key="3">
    <source>
        <dbReference type="ARBA" id="ARBA00012949"/>
    </source>
</evidence>
<reference evidence="17" key="1">
    <citation type="submission" date="2020-05" db="EMBL/GenBank/DDBJ databases">
        <authorList>
            <person name="Chiriac C."/>
            <person name="Salcher M."/>
            <person name="Ghai R."/>
            <person name="Kavagutti S V."/>
        </authorList>
    </citation>
    <scope>NUCLEOTIDE SEQUENCE</scope>
</reference>
<dbReference type="InterPro" id="IPR000883">
    <property type="entry name" value="Cyt_C_Oxase_1"/>
</dbReference>
<dbReference type="GO" id="GO:0006119">
    <property type="term" value="P:oxidative phosphorylation"/>
    <property type="evidence" value="ECO:0007669"/>
    <property type="project" value="UniProtKB-UniPathway"/>
</dbReference>
<feature type="transmembrane region" description="Helical" evidence="15">
    <location>
        <begin position="49"/>
        <end position="69"/>
    </location>
</feature>
<evidence type="ECO:0000256" key="1">
    <source>
        <dbReference type="ARBA" id="ARBA00004141"/>
    </source>
</evidence>
<evidence type="ECO:0000256" key="12">
    <source>
        <dbReference type="ARBA" id="ARBA00023004"/>
    </source>
</evidence>
<sequence>MAAKIRQPGWYRALAFSILGVLVCLGLSTGLRAAFSVDPVYDGTSVLQISLLMVPLFFLGGIGCFDYWLRWASGRTVVDDHADHGAKSWRDYFKVNTDHKVIGIQYICVSFFFMFIGGLMAMLVRAELASPGRQFVDPNTYNGVFSIHATLLIFLFVIPVFAGIANYVLPLMIGAPDMAFPRLNALSFWMLPVAGTMMLLSFLAPGGSFAAGWTAYAPLSVDAPIGQAFFTIAVQFAGASSIATALNFLVTIITMRAPGMTFFRMPLLVWANFSTSLLVVIATPFIAASQFMVLLDRALGFNFFNPANGGDILMYQHVFWFYSHPAVYIMLLPGFGIISEVLATRARKPVFGYRMMAFSLLAIVLLGFTVWAHHMFVSGMSDWIRIPMMITTAIIAIPTGIKIFSWVATLWRGVIKMDTPMLWAVGFISMFTLGGISGVMLAMVPLDIHVSDTYFIVAHIHYVLFGGSMFTIMAGIYFWFPKMTGRMYNERLGKIHFWLTFVFFNVTFAPMHLIGVQGMPRRVSDYADQFATWNMIISISSFILGFASLIFLYNMIVSWRSGPKAGSNPWNSLTIEWQVSSPPPIFNFDSIPSVVGGPYEYGVPGAVHAILDQPAETPVAAGVGAASEEN</sequence>
<evidence type="ECO:0000256" key="9">
    <source>
        <dbReference type="ARBA" id="ARBA00022967"/>
    </source>
</evidence>
<comment type="pathway">
    <text evidence="2">Energy metabolism; oxidative phosphorylation.</text>
</comment>
<dbReference type="GO" id="GO:0020037">
    <property type="term" value="F:heme binding"/>
    <property type="evidence" value="ECO:0007669"/>
    <property type="project" value="InterPro"/>
</dbReference>
<feature type="transmembrane region" description="Helical" evidence="15">
    <location>
        <begin position="144"/>
        <end position="169"/>
    </location>
</feature>
<dbReference type="InterPro" id="IPR014241">
    <property type="entry name" value="Cyt_c_oxidase_su1_bac"/>
</dbReference>
<name>A0A6J5Z1H3_9ZZZZ</name>
<evidence type="ECO:0000256" key="4">
    <source>
        <dbReference type="ARBA" id="ARBA00022448"/>
    </source>
</evidence>
<dbReference type="Pfam" id="PF00115">
    <property type="entry name" value="COX1"/>
    <property type="match status" value="1"/>
</dbReference>
<evidence type="ECO:0000256" key="6">
    <source>
        <dbReference type="ARBA" id="ARBA00022660"/>
    </source>
</evidence>
<gene>
    <name evidence="17" type="ORF">UFOPK3522_00016</name>
</gene>
<organism evidence="17">
    <name type="scientific">freshwater metagenome</name>
    <dbReference type="NCBI Taxonomy" id="449393"/>
    <lineage>
        <taxon>unclassified sequences</taxon>
        <taxon>metagenomes</taxon>
        <taxon>ecological metagenomes</taxon>
    </lineage>
</organism>